<reference evidence="1 2" key="1">
    <citation type="submission" date="2016-07" db="EMBL/GenBank/DDBJ databases">
        <title>Multi-omics approach to identify versatile polysaccharide utilization systems of a marine flavobacterium Gramella flava.</title>
        <authorList>
            <person name="Tang K."/>
        </authorList>
    </citation>
    <scope>NUCLEOTIDE SEQUENCE [LARGE SCALE GENOMIC DNA]</scope>
    <source>
        <strain evidence="1 2">JLT2011</strain>
    </source>
</reference>
<dbReference type="RefSeq" id="WP_083643359.1">
    <property type="nucleotide sequence ID" value="NZ_AMRU01000003.1"/>
</dbReference>
<accession>A0A1L7I2T0</accession>
<dbReference type="Proteomes" id="UP000186230">
    <property type="component" value="Chromosome"/>
</dbReference>
<dbReference type="OrthoDB" id="883248at2"/>
<keyword evidence="2" id="KW-1185">Reference proteome</keyword>
<name>A0A1L7I2T0_9FLAO</name>
<dbReference type="InterPro" id="IPR021958">
    <property type="entry name" value="DUF3575"/>
</dbReference>
<dbReference type="STRING" id="1229726.GRFL_0769"/>
<dbReference type="KEGG" id="gfl:GRFL_0769"/>
<sequence length="185" mass="20839">MRKIFILALMLVGMNSFAQEQATQNSGDLPQTQDQFSLNFLAPSVEYELAIGQRSSLDFLAGLYFGYEKWMDEDAEFGIYPFFQTQYRYYYNFDKRLEKGKNIQNNSGNYISGVVLLDPGKPIIGDLEQSGGFSGVVGPAWGLQRVYGRHFKLNLNLGLGYGFDQDDSYLAGILGFQLGFKLGKQ</sequence>
<proteinExistence type="predicted"/>
<dbReference type="EMBL" id="CP016359">
    <property type="protein sequence ID" value="APU67493.1"/>
    <property type="molecule type" value="Genomic_DNA"/>
</dbReference>
<protein>
    <submittedName>
        <fullName evidence="1">Uncharacterized protein</fullName>
    </submittedName>
</protein>
<gene>
    <name evidence="1" type="ORF">GRFL_0769</name>
</gene>
<evidence type="ECO:0000313" key="1">
    <source>
        <dbReference type="EMBL" id="APU67493.1"/>
    </source>
</evidence>
<dbReference type="AlphaFoldDB" id="A0A1L7I2T0"/>
<evidence type="ECO:0000313" key="2">
    <source>
        <dbReference type="Proteomes" id="UP000186230"/>
    </source>
</evidence>
<dbReference type="Pfam" id="PF12099">
    <property type="entry name" value="DUF3575"/>
    <property type="match status" value="1"/>
</dbReference>
<organism evidence="1 2">
    <name type="scientific">Christiangramia flava JLT2011</name>
    <dbReference type="NCBI Taxonomy" id="1229726"/>
    <lineage>
        <taxon>Bacteria</taxon>
        <taxon>Pseudomonadati</taxon>
        <taxon>Bacteroidota</taxon>
        <taxon>Flavobacteriia</taxon>
        <taxon>Flavobacteriales</taxon>
        <taxon>Flavobacteriaceae</taxon>
        <taxon>Christiangramia</taxon>
    </lineage>
</organism>